<dbReference type="Proteomes" id="UP001153076">
    <property type="component" value="Unassembled WGS sequence"/>
</dbReference>
<feature type="compositionally biased region" description="Polar residues" evidence="1">
    <location>
        <begin position="251"/>
        <end position="261"/>
    </location>
</feature>
<dbReference type="PANTHER" id="PTHR37392:SF1">
    <property type="entry name" value="OS09G0556800 PROTEIN"/>
    <property type="match status" value="1"/>
</dbReference>
<reference evidence="2" key="1">
    <citation type="submission" date="2022-04" db="EMBL/GenBank/DDBJ databases">
        <title>Carnegiea gigantea Genome sequencing and assembly v2.</title>
        <authorList>
            <person name="Copetti D."/>
            <person name="Sanderson M.J."/>
            <person name="Burquez A."/>
            <person name="Wojciechowski M.F."/>
        </authorList>
    </citation>
    <scope>NUCLEOTIDE SEQUENCE</scope>
    <source>
        <strain evidence="2">SGP5-SGP5p</strain>
        <tissue evidence="2">Aerial part</tissue>
    </source>
</reference>
<proteinExistence type="predicted"/>
<dbReference type="AlphaFoldDB" id="A0A9Q1K650"/>
<gene>
    <name evidence="2" type="ORF">Cgig2_016868</name>
</gene>
<dbReference type="PANTHER" id="PTHR37392">
    <property type="entry name" value="OS09G0556800 PROTEIN"/>
    <property type="match status" value="1"/>
</dbReference>
<evidence type="ECO:0000256" key="1">
    <source>
        <dbReference type="SAM" id="MobiDB-lite"/>
    </source>
</evidence>
<comment type="caution">
    <text evidence="2">The sequence shown here is derived from an EMBL/GenBank/DDBJ whole genome shotgun (WGS) entry which is preliminary data.</text>
</comment>
<name>A0A9Q1K650_9CARY</name>
<accession>A0A9Q1K650</accession>
<organism evidence="2 3">
    <name type="scientific">Carnegiea gigantea</name>
    <dbReference type="NCBI Taxonomy" id="171969"/>
    <lineage>
        <taxon>Eukaryota</taxon>
        <taxon>Viridiplantae</taxon>
        <taxon>Streptophyta</taxon>
        <taxon>Embryophyta</taxon>
        <taxon>Tracheophyta</taxon>
        <taxon>Spermatophyta</taxon>
        <taxon>Magnoliopsida</taxon>
        <taxon>eudicotyledons</taxon>
        <taxon>Gunneridae</taxon>
        <taxon>Pentapetalae</taxon>
        <taxon>Caryophyllales</taxon>
        <taxon>Cactineae</taxon>
        <taxon>Cactaceae</taxon>
        <taxon>Cactoideae</taxon>
        <taxon>Echinocereeae</taxon>
        <taxon>Carnegiea</taxon>
    </lineage>
</organism>
<dbReference type="EMBL" id="JAKOGI010000316">
    <property type="protein sequence ID" value="KAJ8437125.1"/>
    <property type="molecule type" value="Genomic_DNA"/>
</dbReference>
<dbReference type="OrthoDB" id="1904025at2759"/>
<protein>
    <submittedName>
        <fullName evidence="2">Uncharacterized protein</fullName>
    </submittedName>
</protein>
<evidence type="ECO:0000313" key="2">
    <source>
        <dbReference type="EMBL" id="KAJ8437125.1"/>
    </source>
</evidence>
<sequence length="522" mass="59185">MGYTYTPTYYSSLQDSITSICKSILPFSFKKPRLPPSEQKLSKQQTDNLKWQQNSYHKILNLMGLHKEGILPESDVSAFRTQLLESLIASKGVEYEQPPILRDKLIFLQELLYAKCISAEEYHASKRPLLQRLAVQGAEIEARDVIVGSQKDENLEEEWSVIDLRDEQTLLKKENSSSKNKSNYGTSAIKHIKDAASVLGFGSSQKQGRSKEQRSIFDLPTKADISGDENRQFGENPFCNNSQKKRESDTKSVVTSESMPLNTDKFGKESCESDKGKKKAFRGLFHKDRNDGDREADKLEEIDSKSARKPWTFDGFKRWKKSNTDDETAPLHFGGRSNGEGACMDSFQLVSSPIGKGPDTKHIKTKLLSDGSPSSGFFIDKVLGDKIKKELSRIQSELSSSNPNFNFSNDQMDAISTKLPVDKADLKQFFPKSWCERYGDVVLDVVKKEFKDHVGEMENTRNATLERRQNNSKRWTTFEDDENTHPNLFPAQNQTFPLKQSFFTSSNGEDFEFGNGRSNTKC</sequence>
<evidence type="ECO:0000313" key="3">
    <source>
        <dbReference type="Proteomes" id="UP001153076"/>
    </source>
</evidence>
<keyword evidence="3" id="KW-1185">Reference proteome</keyword>
<feature type="region of interest" description="Disordered" evidence="1">
    <location>
        <begin position="201"/>
        <end position="273"/>
    </location>
</feature>